<accession>A0ABQ6T488</accession>
<dbReference type="Proteomes" id="UP000326367">
    <property type="component" value="Unassembled WGS sequence"/>
</dbReference>
<dbReference type="EMBL" id="VYKI01000003">
    <property type="protein sequence ID" value="KAA9003508.1"/>
    <property type="molecule type" value="Genomic_DNA"/>
</dbReference>
<keyword evidence="3" id="KW-1185">Reference proteome</keyword>
<sequence>MSTSAQHTGRADLVRKALAQFPHGATIEQLRTIGRINESSHVISHTLTGLARSGQATCARSGRTGIWRLAGHVQHAIAPLRAAEPRERRTFRALVTALPENGRASDASTTVRHKDYERDLLAEDIAAFRANGGRIEQLGTTPLRPTLSRHAANHGGYMDRLPTQSAD</sequence>
<feature type="region of interest" description="Disordered" evidence="1">
    <location>
        <begin position="137"/>
        <end position="167"/>
    </location>
</feature>
<gene>
    <name evidence="2" type="ORF">FJU31_04180</name>
</gene>
<proteinExistence type="predicted"/>
<evidence type="ECO:0000313" key="3">
    <source>
        <dbReference type="Proteomes" id="UP000326367"/>
    </source>
</evidence>
<organism evidence="2 3">
    <name type="scientific">Stenotrophomonas cyclobalanopsidis</name>
    <dbReference type="NCBI Taxonomy" id="2771362"/>
    <lineage>
        <taxon>Bacteria</taxon>
        <taxon>Pseudomonadati</taxon>
        <taxon>Pseudomonadota</taxon>
        <taxon>Gammaproteobacteria</taxon>
        <taxon>Lysobacterales</taxon>
        <taxon>Lysobacteraceae</taxon>
        <taxon>Stenotrophomonas</taxon>
    </lineage>
</organism>
<evidence type="ECO:0000256" key="1">
    <source>
        <dbReference type="SAM" id="MobiDB-lite"/>
    </source>
</evidence>
<dbReference type="RefSeq" id="WP_150453612.1">
    <property type="nucleotide sequence ID" value="NZ_VYKI01000003.1"/>
</dbReference>
<evidence type="ECO:0000313" key="2">
    <source>
        <dbReference type="EMBL" id="KAA9003508.1"/>
    </source>
</evidence>
<name>A0ABQ6T488_9GAMM</name>
<reference evidence="2 3" key="1">
    <citation type="journal article" date="2020" name="Antonie Van Leeuwenhoek">
        <title>Stenotrophomonas cyclobalanopsidis sp. nov., isolated from the leaf spot disease of Cyclobalanopsis patelliformis.</title>
        <authorList>
            <person name="Bian D.R."/>
            <person name="Xue H."/>
            <person name="Piao C.G."/>
            <person name="Li Y."/>
        </authorList>
    </citation>
    <scope>NUCLEOTIDE SEQUENCE [LARGE SCALE GENOMIC DNA]</scope>
    <source>
        <strain evidence="2 3">TPQG1-4</strain>
    </source>
</reference>
<comment type="caution">
    <text evidence="2">The sequence shown here is derived from an EMBL/GenBank/DDBJ whole genome shotgun (WGS) entry which is preliminary data.</text>
</comment>
<protein>
    <submittedName>
        <fullName evidence="2">Uncharacterized protein</fullName>
    </submittedName>
</protein>